<accession>A0A915KKT4</accession>
<dbReference type="Proteomes" id="UP000887565">
    <property type="component" value="Unplaced"/>
</dbReference>
<keyword evidence="1" id="KW-0812">Transmembrane</keyword>
<evidence type="ECO:0000313" key="3">
    <source>
        <dbReference type="WBParaSite" id="nRc.2.0.1.t38435-RA"/>
    </source>
</evidence>
<sequence length="63" mass="6136">MAGTSGGGLARTGAVGMLGLATGVLVGATSMIGAHLGPKFLSALGGRSVCSPKNGSARRMYTR</sequence>
<proteinExistence type="predicted"/>
<dbReference type="WBParaSite" id="nRc.2.0.1.t38435-RA">
    <property type="protein sequence ID" value="nRc.2.0.1.t38435-RA"/>
    <property type="gene ID" value="nRc.2.0.1.g38435"/>
</dbReference>
<reference evidence="3" key="1">
    <citation type="submission" date="2022-11" db="UniProtKB">
        <authorList>
            <consortium name="WormBaseParasite"/>
        </authorList>
    </citation>
    <scope>IDENTIFICATION</scope>
</reference>
<evidence type="ECO:0000313" key="2">
    <source>
        <dbReference type="Proteomes" id="UP000887565"/>
    </source>
</evidence>
<dbReference type="AlphaFoldDB" id="A0A915KKT4"/>
<protein>
    <submittedName>
        <fullName evidence="3">Uncharacterized protein</fullName>
    </submittedName>
</protein>
<name>A0A915KKT4_ROMCU</name>
<organism evidence="2 3">
    <name type="scientific">Romanomermis culicivorax</name>
    <name type="common">Nematode worm</name>
    <dbReference type="NCBI Taxonomy" id="13658"/>
    <lineage>
        <taxon>Eukaryota</taxon>
        <taxon>Metazoa</taxon>
        <taxon>Ecdysozoa</taxon>
        <taxon>Nematoda</taxon>
        <taxon>Enoplea</taxon>
        <taxon>Dorylaimia</taxon>
        <taxon>Mermithida</taxon>
        <taxon>Mermithoidea</taxon>
        <taxon>Mermithidae</taxon>
        <taxon>Romanomermis</taxon>
    </lineage>
</organism>
<keyword evidence="1" id="KW-0472">Membrane</keyword>
<keyword evidence="2" id="KW-1185">Reference proteome</keyword>
<keyword evidence="1" id="KW-1133">Transmembrane helix</keyword>
<feature type="transmembrane region" description="Helical" evidence="1">
    <location>
        <begin position="14"/>
        <end position="37"/>
    </location>
</feature>
<evidence type="ECO:0000256" key="1">
    <source>
        <dbReference type="SAM" id="Phobius"/>
    </source>
</evidence>